<reference evidence="5 6" key="1">
    <citation type="submission" date="2020-07" db="EMBL/GenBank/DDBJ databases">
        <title>Endozoicomonas sp. nov., isolated from sediment.</title>
        <authorList>
            <person name="Gu T."/>
        </authorList>
    </citation>
    <scope>NUCLEOTIDE SEQUENCE [LARGE SCALE GENOMIC DNA]</scope>
    <source>
        <strain evidence="5 6">SM1973</strain>
    </source>
</reference>
<keyword evidence="3" id="KW-0411">Iron-sulfur</keyword>
<gene>
    <name evidence="5" type="ORF">H0A36_13150</name>
</gene>
<dbReference type="InterPro" id="IPR051349">
    <property type="entry name" value="Hydrogenase_assoc-protein"/>
</dbReference>
<name>A0A853I5T2_9GAMM</name>
<dbReference type="Proteomes" id="UP000569732">
    <property type="component" value="Unassembled WGS sequence"/>
</dbReference>
<evidence type="ECO:0000256" key="2">
    <source>
        <dbReference type="ARBA" id="ARBA00023002"/>
    </source>
</evidence>
<keyword evidence="2" id="KW-0560">Oxidoreductase</keyword>
<dbReference type="PANTHER" id="PTHR42845">
    <property type="entry name" value="COENZYME F420-REDUCING HYDROGENASE, GAMMA SUBUNIT"/>
    <property type="match status" value="1"/>
</dbReference>
<keyword evidence="3" id="KW-0479">Metal-binding</keyword>
<organism evidence="5 6">
    <name type="scientific">Spartinivicinus marinus</name>
    <dbReference type="NCBI Taxonomy" id="2994442"/>
    <lineage>
        <taxon>Bacteria</taxon>
        <taxon>Pseudomonadati</taxon>
        <taxon>Pseudomonadota</taxon>
        <taxon>Gammaproteobacteria</taxon>
        <taxon>Oceanospirillales</taxon>
        <taxon>Zooshikellaceae</taxon>
        <taxon>Spartinivicinus</taxon>
    </lineage>
</organism>
<evidence type="ECO:0000256" key="3">
    <source>
        <dbReference type="ARBA" id="ARBA00023291"/>
    </source>
</evidence>
<dbReference type="EMBL" id="JACCKB010000019">
    <property type="protein sequence ID" value="NYZ66962.1"/>
    <property type="molecule type" value="Genomic_DNA"/>
</dbReference>
<comment type="cofactor">
    <cofactor evidence="1">
        <name>[3Fe-4S] cluster</name>
        <dbReference type="ChEBI" id="CHEBI:21137"/>
    </cofactor>
</comment>
<evidence type="ECO:0000259" key="4">
    <source>
        <dbReference type="Pfam" id="PF01058"/>
    </source>
</evidence>
<keyword evidence="3" id="KW-0003">3Fe-4S</keyword>
<dbReference type="Pfam" id="PF01058">
    <property type="entry name" value="Oxidored_q6"/>
    <property type="match status" value="1"/>
</dbReference>
<feature type="domain" description="NADH:ubiquinone oxidoreductase-like 20kDa subunit" evidence="4">
    <location>
        <begin position="20"/>
        <end position="156"/>
    </location>
</feature>
<comment type="caution">
    <text evidence="5">The sequence shown here is derived from an EMBL/GenBank/DDBJ whole genome shotgun (WGS) entry which is preliminary data.</text>
</comment>
<dbReference type="InterPro" id="IPR006137">
    <property type="entry name" value="NADH_UbQ_OxRdtase-like_20kDa"/>
</dbReference>
<dbReference type="PANTHER" id="PTHR42845:SF3">
    <property type="entry name" value="CYTOSOLIC NIFE-HYDROGENASE, DELTA SUBUNIT"/>
    <property type="match status" value="1"/>
</dbReference>
<evidence type="ECO:0000256" key="1">
    <source>
        <dbReference type="ARBA" id="ARBA00001927"/>
    </source>
</evidence>
<protein>
    <submittedName>
        <fullName evidence="5">Sulfhydrogenase subunit delta</fullName>
    </submittedName>
</protein>
<sequence length="269" mass="29475">MNQQANPTKLTVALHKLTSCSGCQLAFLNQGATLLELVELVEFKHFIEAGLNHPDEKVDLAFVEGSVSTPEDLKRAQQIRQNSKLVVSIGACATSGGVQALRNMADGNAWMQAVYTRPDFIATLGTSTGVAEHIKVDFELWGCPITVRQVNHFIRQLLFGAKPRPEAEKLCMACKRHQLVCVMVTQQAPCLGPVVRTGCGALCPAFGRACYGCFGPSEQPNCHSLANRFAGLGLVPREIAQRFASIHSHSNPFREESHHWQAIEVKEIE</sequence>
<proteinExistence type="predicted"/>
<dbReference type="GO" id="GO:0016491">
    <property type="term" value="F:oxidoreductase activity"/>
    <property type="evidence" value="ECO:0007669"/>
    <property type="project" value="UniProtKB-KW"/>
</dbReference>
<dbReference type="RefSeq" id="WP_180568982.1">
    <property type="nucleotide sequence ID" value="NZ_JACCKB010000019.1"/>
</dbReference>
<dbReference type="SUPFAM" id="SSF56770">
    <property type="entry name" value="HydA/Nqo6-like"/>
    <property type="match status" value="1"/>
</dbReference>
<dbReference type="GO" id="GO:0051538">
    <property type="term" value="F:3 iron, 4 sulfur cluster binding"/>
    <property type="evidence" value="ECO:0007669"/>
    <property type="project" value="UniProtKB-KW"/>
</dbReference>
<accession>A0A853I5T2</accession>
<evidence type="ECO:0000313" key="6">
    <source>
        <dbReference type="Proteomes" id="UP000569732"/>
    </source>
</evidence>
<evidence type="ECO:0000313" key="5">
    <source>
        <dbReference type="EMBL" id="NYZ66962.1"/>
    </source>
</evidence>
<dbReference type="Gene3D" id="3.40.50.700">
    <property type="entry name" value="NADH:ubiquinone oxidoreductase-like, 20kDa subunit"/>
    <property type="match status" value="1"/>
</dbReference>
<dbReference type="AlphaFoldDB" id="A0A853I5T2"/>
<dbReference type="InterPro" id="IPR037024">
    <property type="entry name" value="NiFe_Hase_small_N_sf"/>
</dbReference>
<keyword evidence="3" id="KW-0408">Iron</keyword>
<keyword evidence="6" id="KW-1185">Reference proteome</keyword>